<feature type="compositionally biased region" description="Basic residues" evidence="2">
    <location>
        <begin position="287"/>
        <end position="311"/>
    </location>
</feature>
<keyword evidence="1" id="KW-0175">Coiled coil</keyword>
<dbReference type="AlphaFoldDB" id="A0A2Z7CMP0"/>
<dbReference type="OrthoDB" id="2019706at2759"/>
<gene>
    <name evidence="3" type="ORF">F511_31980</name>
</gene>
<organism evidence="3 4">
    <name type="scientific">Dorcoceras hygrometricum</name>
    <dbReference type="NCBI Taxonomy" id="472368"/>
    <lineage>
        <taxon>Eukaryota</taxon>
        <taxon>Viridiplantae</taxon>
        <taxon>Streptophyta</taxon>
        <taxon>Embryophyta</taxon>
        <taxon>Tracheophyta</taxon>
        <taxon>Spermatophyta</taxon>
        <taxon>Magnoliopsida</taxon>
        <taxon>eudicotyledons</taxon>
        <taxon>Gunneridae</taxon>
        <taxon>Pentapetalae</taxon>
        <taxon>asterids</taxon>
        <taxon>lamiids</taxon>
        <taxon>Lamiales</taxon>
        <taxon>Gesneriaceae</taxon>
        <taxon>Didymocarpoideae</taxon>
        <taxon>Trichosporeae</taxon>
        <taxon>Loxocarpinae</taxon>
        <taxon>Dorcoceras</taxon>
    </lineage>
</organism>
<evidence type="ECO:0000256" key="1">
    <source>
        <dbReference type="SAM" id="Coils"/>
    </source>
</evidence>
<evidence type="ECO:0000256" key="2">
    <source>
        <dbReference type="SAM" id="MobiDB-lite"/>
    </source>
</evidence>
<sequence length="325" mass="37112">MHDMAVVVEKLENSRQKLLMEIDSQSLEIERLFDESSSLTSAYQESMGLVAYWENQVKDCLLQNEQLRGMLNKLRAEQTSLQTVDVKATNKPHIDSTLDEVNFLKGQLAAEQSRAEALSAEVLQLSAYLQRATLAYNSLARLYKPLLRNIENGLMKMKKKDWSNLVGWMLKNRVASYSGSVNLNMLSYSEATSFWEKPDLMLTRVYQEAFFEDERQYRAPHLPDGQIRCGLLVAIGWLGEEYTLLASRHLAPTNSTGKLALQRLNSYGLLIRSTTGISIPSPIYTRKPTKVSRTKSPRRNGRNKFRRRRRAATAAARGGEERRKY</sequence>
<protein>
    <submittedName>
        <fullName evidence="3">Tropomyosin alpha-4 chain</fullName>
    </submittedName>
</protein>
<feature type="region of interest" description="Disordered" evidence="2">
    <location>
        <begin position="281"/>
        <end position="325"/>
    </location>
</feature>
<feature type="coiled-coil region" evidence="1">
    <location>
        <begin position="8"/>
        <end position="77"/>
    </location>
</feature>
<dbReference type="PANTHER" id="PTHR48163">
    <property type="entry name" value="BNAC02G25670D PROTEIN"/>
    <property type="match status" value="1"/>
</dbReference>
<dbReference type="EMBL" id="KQ994508">
    <property type="protein sequence ID" value="KZV48023.1"/>
    <property type="molecule type" value="Genomic_DNA"/>
</dbReference>
<reference evidence="3 4" key="1">
    <citation type="journal article" date="2015" name="Proc. Natl. Acad. Sci. U.S.A.">
        <title>The resurrection genome of Boea hygrometrica: A blueprint for survival of dehydration.</title>
        <authorList>
            <person name="Xiao L."/>
            <person name="Yang G."/>
            <person name="Zhang L."/>
            <person name="Yang X."/>
            <person name="Zhao S."/>
            <person name="Ji Z."/>
            <person name="Zhou Q."/>
            <person name="Hu M."/>
            <person name="Wang Y."/>
            <person name="Chen M."/>
            <person name="Xu Y."/>
            <person name="Jin H."/>
            <person name="Xiao X."/>
            <person name="Hu G."/>
            <person name="Bao F."/>
            <person name="Hu Y."/>
            <person name="Wan P."/>
            <person name="Li L."/>
            <person name="Deng X."/>
            <person name="Kuang T."/>
            <person name="Xiang C."/>
            <person name="Zhu J.K."/>
            <person name="Oliver M.J."/>
            <person name="He Y."/>
        </authorList>
    </citation>
    <scope>NUCLEOTIDE SEQUENCE [LARGE SCALE GENOMIC DNA]</scope>
    <source>
        <strain evidence="4">cv. XS01</strain>
    </source>
</reference>
<dbReference type="PANTHER" id="PTHR48163:SF2">
    <property type="entry name" value="EXPRESSED PROTEIN"/>
    <property type="match status" value="1"/>
</dbReference>
<accession>A0A2Z7CMP0</accession>
<evidence type="ECO:0000313" key="3">
    <source>
        <dbReference type="EMBL" id="KZV48023.1"/>
    </source>
</evidence>
<name>A0A2Z7CMP0_9LAMI</name>
<dbReference type="Proteomes" id="UP000250235">
    <property type="component" value="Unassembled WGS sequence"/>
</dbReference>
<proteinExistence type="predicted"/>
<evidence type="ECO:0000313" key="4">
    <source>
        <dbReference type="Proteomes" id="UP000250235"/>
    </source>
</evidence>
<keyword evidence="4" id="KW-1185">Reference proteome</keyword>